<organism evidence="2 3">
    <name type="scientific">Parasphingopyxis lamellibrachiae</name>
    <dbReference type="NCBI Taxonomy" id="680125"/>
    <lineage>
        <taxon>Bacteria</taxon>
        <taxon>Pseudomonadati</taxon>
        <taxon>Pseudomonadota</taxon>
        <taxon>Alphaproteobacteria</taxon>
        <taxon>Sphingomonadales</taxon>
        <taxon>Sphingomonadaceae</taxon>
        <taxon>Parasphingopyxis</taxon>
    </lineage>
</organism>
<evidence type="ECO:0000313" key="3">
    <source>
        <dbReference type="Proteomes" id="UP000256310"/>
    </source>
</evidence>
<dbReference type="EMBL" id="QRDP01000004">
    <property type="protein sequence ID" value="RED16994.1"/>
    <property type="molecule type" value="Genomic_DNA"/>
</dbReference>
<dbReference type="OrthoDB" id="7410390at2"/>
<proteinExistence type="predicted"/>
<name>A0A3D9FGR0_9SPHN</name>
<reference evidence="2 3" key="1">
    <citation type="submission" date="2018-07" db="EMBL/GenBank/DDBJ databases">
        <title>Genomic Encyclopedia of Type Strains, Phase IV (KMG-IV): sequencing the most valuable type-strain genomes for metagenomic binning, comparative biology and taxonomic classification.</title>
        <authorList>
            <person name="Goeker M."/>
        </authorList>
    </citation>
    <scope>NUCLEOTIDE SEQUENCE [LARGE SCALE GENOMIC DNA]</scope>
    <source>
        <strain evidence="2 3">DSM 26725</strain>
    </source>
</reference>
<keyword evidence="3" id="KW-1185">Reference proteome</keyword>
<gene>
    <name evidence="2" type="ORF">DFR46_2028</name>
</gene>
<comment type="caution">
    <text evidence="2">The sequence shown here is derived from an EMBL/GenBank/DDBJ whole genome shotgun (WGS) entry which is preliminary data.</text>
</comment>
<keyword evidence="1" id="KW-0812">Transmembrane</keyword>
<dbReference type="Proteomes" id="UP000256310">
    <property type="component" value="Unassembled WGS sequence"/>
</dbReference>
<keyword evidence="1" id="KW-1133">Transmembrane helix</keyword>
<dbReference type="RefSeq" id="WP_116236330.1">
    <property type="nucleotide sequence ID" value="NZ_QRDP01000004.1"/>
</dbReference>
<evidence type="ECO:0000256" key="1">
    <source>
        <dbReference type="SAM" id="Phobius"/>
    </source>
</evidence>
<protein>
    <submittedName>
        <fullName evidence="2">Uncharacterized protein</fullName>
    </submittedName>
</protein>
<accession>A0A3D9FGR0</accession>
<feature type="transmembrane region" description="Helical" evidence="1">
    <location>
        <begin position="45"/>
        <end position="64"/>
    </location>
</feature>
<feature type="transmembrane region" description="Helical" evidence="1">
    <location>
        <begin position="76"/>
        <end position="99"/>
    </location>
</feature>
<sequence>MADQFTLTGWLIMAFGLYCMAAGFGMAMTTDRFQQMFAEMERSPALSFVAGLLVFSIGTTILLVHPTNARWPDILVAIMGWGAAIEGLLFLAAPQVMWAIARPFMKTGPKLWGYIALALGIAFVIIGWFEVERTTVTLV</sequence>
<keyword evidence="1" id="KW-0472">Membrane</keyword>
<dbReference type="AlphaFoldDB" id="A0A3D9FGR0"/>
<feature type="transmembrane region" description="Helical" evidence="1">
    <location>
        <begin position="6"/>
        <end position="24"/>
    </location>
</feature>
<evidence type="ECO:0000313" key="2">
    <source>
        <dbReference type="EMBL" id="RED16994.1"/>
    </source>
</evidence>
<feature type="transmembrane region" description="Helical" evidence="1">
    <location>
        <begin position="111"/>
        <end position="129"/>
    </location>
</feature>